<dbReference type="InterPro" id="IPR001584">
    <property type="entry name" value="Integrase_cat-core"/>
</dbReference>
<dbReference type="Proteomes" id="UP000250234">
    <property type="component" value="Unassembled WGS sequence"/>
</dbReference>
<organism evidence="2 3">
    <name type="scientific">Clostridium perfringens</name>
    <dbReference type="NCBI Taxonomy" id="1502"/>
    <lineage>
        <taxon>Bacteria</taxon>
        <taxon>Bacillati</taxon>
        <taxon>Bacillota</taxon>
        <taxon>Clostridia</taxon>
        <taxon>Eubacteriales</taxon>
        <taxon>Clostridiaceae</taxon>
        <taxon>Clostridium</taxon>
    </lineage>
</organism>
<dbReference type="InterPro" id="IPR036397">
    <property type="entry name" value="RNaseH_sf"/>
</dbReference>
<dbReference type="AlphaFoldDB" id="A0A2X3IL75"/>
<dbReference type="Pfam" id="PF13683">
    <property type="entry name" value="rve_3"/>
    <property type="match status" value="1"/>
</dbReference>
<proteinExistence type="predicted"/>
<name>A0A2X3IL75_CLOPF</name>
<evidence type="ECO:0000313" key="3">
    <source>
        <dbReference type="Proteomes" id="UP000250234"/>
    </source>
</evidence>
<sequence length="119" mass="13699">MSSDTNNNLIESFNKTFKAWYKTKKGFNSFEKANNLIYMFIFHYNFIRPHGSLNGSTPAEVAGFSTNDSNKHTIGLLLLKLLISLINLQKIKSSCRFVCHAKIYSNLYNFQRTSNFKNS</sequence>
<dbReference type="GO" id="GO:0003676">
    <property type="term" value="F:nucleic acid binding"/>
    <property type="evidence" value="ECO:0007669"/>
    <property type="project" value="InterPro"/>
</dbReference>
<evidence type="ECO:0000259" key="1">
    <source>
        <dbReference type="PROSITE" id="PS50994"/>
    </source>
</evidence>
<dbReference type="GO" id="GO:0015074">
    <property type="term" value="P:DNA integration"/>
    <property type="evidence" value="ECO:0007669"/>
    <property type="project" value="InterPro"/>
</dbReference>
<dbReference type="Gene3D" id="3.30.420.10">
    <property type="entry name" value="Ribonuclease H-like superfamily/Ribonuclease H"/>
    <property type="match status" value="1"/>
</dbReference>
<dbReference type="SUPFAM" id="SSF53098">
    <property type="entry name" value="Ribonuclease H-like"/>
    <property type="match status" value="1"/>
</dbReference>
<dbReference type="PROSITE" id="PS50994">
    <property type="entry name" value="INTEGRASE"/>
    <property type="match status" value="1"/>
</dbReference>
<dbReference type="EMBL" id="UAWO01000004">
    <property type="protein sequence ID" value="SQC85013.1"/>
    <property type="molecule type" value="Genomic_DNA"/>
</dbReference>
<reference evidence="2 3" key="1">
    <citation type="submission" date="2018-06" db="EMBL/GenBank/DDBJ databases">
        <authorList>
            <consortium name="Pathogen Informatics"/>
            <person name="Doyle S."/>
        </authorList>
    </citation>
    <scope>NUCLEOTIDE SEQUENCE [LARGE SCALE GENOMIC DNA]</scope>
    <source>
        <strain evidence="2 3">NCTC8081</strain>
    </source>
</reference>
<gene>
    <name evidence="2" type="ORF">NCTC8081_02848</name>
</gene>
<evidence type="ECO:0000313" key="2">
    <source>
        <dbReference type="EMBL" id="SQC85013.1"/>
    </source>
</evidence>
<dbReference type="InterPro" id="IPR012337">
    <property type="entry name" value="RNaseH-like_sf"/>
</dbReference>
<accession>A0A2X3IL75</accession>
<feature type="domain" description="Integrase catalytic" evidence="1">
    <location>
        <begin position="1"/>
        <end position="66"/>
    </location>
</feature>
<protein>
    <submittedName>
        <fullName evidence="2">ISCpe7, transposase</fullName>
    </submittedName>
</protein>